<dbReference type="Pfam" id="PF04578">
    <property type="entry name" value="DUF594"/>
    <property type="match status" value="1"/>
</dbReference>
<keyword evidence="3" id="KW-1185">Reference proteome</keyword>
<dbReference type="PANTHER" id="PTHR31325">
    <property type="entry name" value="OS01G0798800 PROTEIN-RELATED"/>
    <property type="match status" value="1"/>
</dbReference>
<dbReference type="AlphaFoldDB" id="A0A7J7NH53"/>
<sequence length="655" mass="75554">MGYLLADWAATLALGVLSNSKDDDSTIACKDPNLSLNNGIVAFWSPFLLLHLGGPDSITAFSLEDNELWLRHLLGLVFQASVAVYIIIRSLPNTKFLPATVLMFGAGIIKYGERTWALMSASRENFRDSMVPPPDPGPNYAKFMEEYSWKTNAGINAKIIWDNELESQMTFAPRPTVKENIKDIEGVELIFKAHEFFEVFKRLIVDLILTFQDRNQSQSFFINHSWKQAFDLIEIELELVYEVLFTKAAAIHSLEGHILRLFSITSIFSSFVMFCLVEKHLYSETNVVITYVLLVGAVILEMWSLIRLVFCNWSIVWMEARRRNKLSSYLFQVVSYRHSKVWSNSMAQYDLVNFCLNDRPPFILKFKRFGRFKEMYDKFYYRTCTEVTPDLKCFIFDDLKKKLNDAHGTDSYKYFSASRGKLALQILEGTNYFSVEVEFDESILRWHIATDICHNLDREEHLSEMDDEVIRNVNRSMVVSRYMLYLLVSRTFMLPSGIGQVRYGDTCAEAKSFFYREIAEIKERSLKIELHVGSEQFPHMSIDACRAYRKLFGVNSDVPPKQVKGDTSKSVLFDASRLAKSLRKLDLKKRWVFISHLWVEILYFAASNCRGNYHAQRLSAGGELLTIVWFLMAHLGIGKQYRVEAGHGRAKVTAQ</sequence>
<dbReference type="Pfam" id="PF13968">
    <property type="entry name" value="DUF4220"/>
    <property type="match status" value="1"/>
</dbReference>
<feature type="domain" description="DUF4220" evidence="1">
    <location>
        <begin position="3"/>
        <end position="353"/>
    </location>
</feature>
<reference evidence="2 3" key="1">
    <citation type="journal article" date="2020" name="IScience">
        <title>Genome Sequencing of the Endangered Kingdonia uniflora (Circaeasteraceae, Ranunculales) Reveals Potential Mechanisms of Evolutionary Specialization.</title>
        <authorList>
            <person name="Sun Y."/>
            <person name="Deng T."/>
            <person name="Zhang A."/>
            <person name="Moore M.J."/>
            <person name="Landis J.B."/>
            <person name="Lin N."/>
            <person name="Zhang H."/>
            <person name="Zhang X."/>
            <person name="Huang J."/>
            <person name="Zhang X."/>
            <person name="Sun H."/>
            <person name="Wang H."/>
        </authorList>
    </citation>
    <scope>NUCLEOTIDE SEQUENCE [LARGE SCALE GENOMIC DNA]</scope>
    <source>
        <strain evidence="2">TB1705</strain>
        <tissue evidence="2">Leaf</tissue>
    </source>
</reference>
<protein>
    <recommendedName>
        <fullName evidence="1">DUF4220 domain-containing protein</fullName>
    </recommendedName>
</protein>
<dbReference type="EMBL" id="JACGCM010000786">
    <property type="protein sequence ID" value="KAF6166571.1"/>
    <property type="molecule type" value="Genomic_DNA"/>
</dbReference>
<dbReference type="InterPro" id="IPR025315">
    <property type="entry name" value="DUF4220"/>
</dbReference>
<evidence type="ECO:0000259" key="1">
    <source>
        <dbReference type="Pfam" id="PF13968"/>
    </source>
</evidence>
<accession>A0A7J7NH53</accession>
<proteinExistence type="predicted"/>
<name>A0A7J7NH53_9MAGN</name>
<comment type="caution">
    <text evidence="2">The sequence shown here is derived from an EMBL/GenBank/DDBJ whole genome shotgun (WGS) entry which is preliminary data.</text>
</comment>
<organism evidence="2 3">
    <name type="scientific">Kingdonia uniflora</name>
    <dbReference type="NCBI Taxonomy" id="39325"/>
    <lineage>
        <taxon>Eukaryota</taxon>
        <taxon>Viridiplantae</taxon>
        <taxon>Streptophyta</taxon>
        <taxon>Embryophyta</taxon>
        <taxon>Tracheophyta</taxon>
        <taxon>Spermatophyta</taxon>
        <taxon>Magnoliopsida</taxon>
        <taxon>Ranunculales</taxon>
        <taxon>Circaeasteraceae</taxon>
        <taxon>Kingdonia</taxon>
    </lineage>
</organism>
<evidence type="ECO:0000313" key="2">
    <source>
        <dbReference type="EMBL" id="KAF6166571.1"/>
    </source>
</evidence>
<evidence type="ECO:0000313" key="3">
    <source>
        <dbReference type="Proteomes" id="UP000541444"/>
    </source>
</evidence>
<gene>
    <name evidence="2" type="ORF">GIB67_005433</name>
</gene>
<dbReference type="Proteomes" id="UP000541444">
    <property type="component" value="Unassembled WGS sequence"/>
</dbReference>
<dbReference type="InterPro" id="IPR007658">
    <property type="entry name" value="DUF594"/>
</dbReference>
<dbReference type="OrthoDB" id="1689146at2759"/>